<keyword evidence="4" id="KW-0788">Thiol protease</keyword>
<gene>
    <name evidence="6" type="ORF">WG66_11285</name>
</gene>
<proteinExistence type="inferred from homology"/>
<accession>A0A0W0FIH3</accession>
<keyword evidence="2" id="KW-0645">Protease</keyword>
<keyword evidence="3" id="KW-0378">Hydrolase</keyword>
<name>A0A0W0FIH3_MONRR</name>
<feature type="compositionally biased region" description="Basic and acidic residues" evidence="5">
    <location>
        <begin position="99"/>
        <end position="122"/>
    </location>
</feature>
<protein>
    <recommendedName>
        <fullName evidence="8">Peptidase C15, pyroglutamyl peptidase I-like protein</fullName>
    </recommendedName>
</protein>
<evidence type="ECO:0000256" key="1">
    <source>
        <dbReference type="ARBA" id="ARBA00006641"/>
    </source>
</evidence>
<dbReference type="GO" id="GO:0008234">
    <property type="term" value="F:cysteine-type peptidase activity"/>
    <property type="evidence" value="ECO:0007669"/>
    <property type="project" value="UniProtKB-KW"/>
</dbReference>
<dbReference type="PANTHER" id="PTHR23402">
    <property type="entry name" value="PROTEASE FAMILY C15 PYROGLUTAMYL-PEPTIDASE I-RELATED"/>
    <property type="match status" value="1"/>
</dbReference>
<feature type="compositionally biased region" description="Low complexity" evidence="5">
    <location>
        <begin position="257"/>
        <end position="267"/>
    </location>
</feature>
<evidence type="ECO:0000313" key="6">
    <source>
        <dbReference type="EMBL" id="KTB36124.1"/>
    </source>
</evidence>
<dbReference type="InterPro" id="IPR036440">
    <property type="entry name" value="Peptidase_C15-like_sf"/>
</dbReference>
<evidence type="ECO:0000256" key="3">
    <source>
        <dbReference type="ARBA" id="ARBA00022801"/>
    </source>
</evidence>
<evidence type="ECO:0000256" key="2">
    <source>
        <dbReference type="ARBA" id="ARBA00022670"/>
    </source>
</evidence>
<comment type="similarity">
    <text evidence="1">Belongs to the peptidase C15 family.</text>
</comment>
<organism evidence="6 7">
    <name type="scientific">Moniliophthora roreri</name>
    <name type="common">Frosty pod rot fungus</name>
    <name type="synonym">Monilia roreri</name>
    <dbReference type="NCBI Taxonomy" id="221103"/>
    <lineage>
        <taxon>Eukaryota</taxon>
        <taxon>Fungi</taxon>
        <taxon>Dikarya</taxon>
        <taxon>Basidiomycota</taxon>
        <taxon>Agaricomycotina</taxon>
        <taxon>Agaricomycetes</taxon>
        <taxon>Agaricomycetidae</taxon>
        <taxon>Agaricales</taxon>
        <taxon>Marasmiineae</taxon>
        <taxon>Marasmiaceae</taxon>
        <taxon>Moniliophthora</taxon>
    </lineage>
</organism>
<dbReference type="eggNOG" id="KOG4755">
    <property type="taxonomic scope" value="Eukaryota"/>
</dbReference>
<dbReference type="PANTHER" id="PTHR23402:SF1">
    <property type="entry name" value="PYROGLUTAMYL-PEPTIDASE I"/>
    <property type="match status" value="1"/>
</dbReference>
<evidence type="ECO:0000256" key="5">
    <source>
        <dbReference type="SAM" id="MobiDB-lite"/>
    </source>
</evidence>
<feature type="region of interest" description="Disordered" evidence="5">
    <location>
        <begin position="99"/>
        <end position="123"/>
    </location>
</feature>
<dbReference type="Proteomes" id="UP000054988">
    <property type="component" value="Unassembled WGS sequence"/>
</dbReference>
<feature type="region of interest" description="Disordered" evidence="5">
    <location>
        <begin position="237"/>
        <end position="267"/>
    </location>
</feature>
<dbReference type="InterPro" id="IPR016125">
    <property type="entry name" value="Peptidase_C15-like"/>
</dbReference>
<evidence type="ECO:0000256" key="4">
    <source>
        <dbReference type="ARBA" id="ARBA00022807"/>
    </source>
</evidence>
<reference evidence="6 7" key="1">
    <citation type="submission" date="2015-12" db="EMBL/GenBank/DDBJ databases">
        <title>Draft genome sequence of Moniliophthora roreri, the causal agent of frosty pod rot of cacao.</title>
        <authorList>
            <person name="Aime M.C."/>
            <person name="Diaz-Valderrama J.R."/>
            <person name="Kijpornyongpan T."/>
            <person name="Phillips-Mora W."/>
        </authorList>
    </citation>
    <scope>NUCLEOTIDE SEQUENCE [LARGE SCALE GENOMIC DNA]</scope>
    <source>
        <strain evidence="6 7">MCA 2952</strain>
    </source>
</reference>
<dbReference type="AlphaFoldDB" id="A0A0W0FIH3"/>
<dbReference type="GO" id="GO:0006508">
    <property type="term" value="P:proteolysis"/>
    <property type="evidence" value="ECO:0007669"/>
    <property type="project" value="UniProtKB-KW"/>
</dbReference>
<evidence type="ECO:0000313" key="7">
    <source>
        <dbReference type="Proteomes" id="UP000054988"/>
    </source>
</evidence>
<sequence>MPPLLPSGTGTSSNPEDERGRIVNVLITGFGPFRNFTENPSWLAVKPLHNTIIPLDPYDPVTLPNGQVVMTGRTHPTGGIQVGMDISPVAEDGVINLRARADEPGERQDGQTKGEQTDEQRPMNECYAKITTLEIPVVYEDVLAIVPGLHRKPPELPPSDDLLHTHPPPQGYDFIFHVGVAGRGPLRVEGMAHKLGYHMKDAKGELAPIVQPTSTSVMIMPEVAPITKKDIINGSVSVTSGPGGIQLQAHPETNGNSRPRSPPSQSQAVFSAVSVAEAAERERLGAHMVEELYSGTGVPGTGPGGRPLRGFGEGYRRFAEELYTDIDVLELVRDLKRSGIETVTPSLDAGHYLCDFIYYCSLAEAQRNGKPYEKDQTTKVLFLHCPPVNQPCSTEETTEAIKRIVVWVCAGLGGTI</sequence>
<dbReference type="SUPFAM" id="SSF53182">
    <property type="entry name" value="Pyrrolidone carboxyl peptidase (pyroglutamate aminopeptidase)"/>
    <property type="match status" value="2"/>
</dbReference>
<dbReference type="EMBL" id="LATX01001922">
    <property type="protein sequence ID" value="KTB36124.1"/>
    <property type="molecule type" value="Genomic_DNA"/>
</dbReference>
<dbReference type="Gene3D" id="3.40.630.20">
    <property type="entry name" value="Peptidase C15, pyroglutamyl peptidase I-like"/>
    <property type="match status" value="2"/>
</dbReference>
<evidence type="ECO:0008006" key="8">
    <source>
        <dbReference type="Google" id="ProtNLM"/>
    </source>
</evidence>
<comment type="caution">
    <text evidence="6">The sequence shown here is derived from an EMBL/GenBank/DDBJ whole genome shotgun (WGS) entry which is preliminary data.</text>
</comment>